<dbReference type="Proteomes" id="UP001595698">
    <property type="component" value="Unassembled WGS sequence"/>
</dbReference>
<evidence type="ECO:0008006" key="3">
    <source>
        <dbReference type="Google" id="ProtNLM"/>
    </source>
</evidence>
<sequence>MSHAIRDHVRKILLARAADNEAEAAKIQEIEAAGGRIITGGQIDKDEWEILDWRTEERLAHGHNGLDGYAEACLRLDPEGRWHHIDPLTEEIGLTEPSLTDGVPLSLAEALLNWVESLSTPDEEIAEIAGWDVAEVARCLGYEDD</sequence>
<reference evidence="2" key="1">
    <citation type="journal article" date="2019" name="Int. J. Syst. Evol. Microbiol.">
        <title>The Global Catalogue of Microorganisms (GCM) 10K type strain sequencing project: providing services to taxonomists for standard genome sequencing and annotation.</title>
        <authorList>
            <consortium name="The Broad Institute Genomics Platform"/>
            <consortium name="The Broad Institute Genome Sequencing Center for Infectious Disease"/>
            <person name="Wu L."/>
            <person name="Ma J."/>
        </authorList>
    </citation>
    <scope>NUCLEOTIDE SEQUENCE [LARGE SCALE GENOMIC DNA]</scope>
    <source>
        <strain evidence="2">TBRC 7912</strain>
    </source>
</reference>
<comment type="caution">
    <text evidence="1">The sequence shown here is derived from an EMBL/GenBank/DDBJ whole genome shotgun (WGS) entry which is preliminary data.</text>
</comment>
<dbReference type="EMBL" id="JBHSBC010000063">
    <property type="protein sequence ID" value="MFC3986652.1"/>
    <property type="molecule type" value="Genomic_DNA"/>
</dbReference>
<organism evidence="1 2">
    <name type="scientific">Streptosporangium jomthongense</name>
    <dbReference type="NCBI Taxonomy" id="1193683"/>
    <lineage>
        <taxon>Bacteria</taxon>
        <taxon>Bacillati</taxon>
        <taxon>Actinomycetota</taxon>
        <taxon>Actinomycetes</taxon>
        <taxon>Streptosporangiales</taxon>
        <taxon>Streptosporangiaceae</taxon>
        <taxon>Streptosporangium</taxon>
    </lineage>
</organism>
<evidence type="ECO:0000313" key="1">
    <source>
        <dbReference type="EMBL" id="MFC3986652.1"/>
    </source>
</evidence>
<evidence type="ECO:0000313" key="2">
    <source>
        <dbReference type="Proteomes" id="UP001595698"/>
    </source>
</evidence>
<keyword evidence="2" id="KW-1185">Reference proteome</keyword>
<accession>A0ABV8FD46</accession>
<proteinExistence type="predicted"/>
<gene>
    <name evidence="1" type="ORF">ACFOYY_41430</name>
</gene>
<name>A0ABV8FD46_9ACTN</name>
<protein>
    <recommendedName>
        <fullName evidence="3">Immunity protein Imm1</fullName>
    </recommendedName>
</protein>
<dbReference type="RefSeq" id="WP_386197021.1">
    <property type="nucleotide sequence ID" value="NZ_JBHSBC010000063.1"/>
</dbReference>